<dbReference type="PANTHER" id="PTHR43567:SF1">
    <property type="entry name" value="FLAVOREDOXIN"/>
    <property type="match status" value="1"/>
</dbReference>
<dbReference type="PANTHER" id="PTHR43567">
    <property type="entry name" value="FLAVOREDOXIN-RELATED-RELATED"/>
    <property type="match status" value="1"/>
</dbReference>
<accession>A0ABV6YR41</accession>
<dbReference type="SUPFAM" id="SSF50475">
    <property type="entry name" value="FMN-binding split barrel"/>
    <property type="match status" value="1"/>
</dbReference>
<dbReference type="InterPro" id="IPR002563">
    <property type="entry name" value="Flavin_Rdtase-like_dom"/>
</dbReference>
<comment type="similarity">
    <text evidence="3">Belongs to the flavoredoxin family.</text>
</comment>
<evidence type="ECO:0000259" key="4">
    <source>
        <dbReference type="SMART" id="SM00903"/>
    </source>
</evidence>
<evidence type="ECO:0000313" key="5">
    <source>
        <dbReference type="EMBL" id="MFC1848674.1"/>
    </source>
</evidence>
<reference evidence="5 6" key="1">
    <citation type="submission" date="2024-09" db="EMBL/GenBank/DDBJ databases">
        <title>Laminarin stimulates single cell rates of sulfate reduction while oxygen inhibits transcriptomic activity in coastal marine sediment.</title>
        <authorList>
            <person name="Lindsay M."/>
            <person name="Orcutt B."/>
            <person name="Emerson D."/>
            <person name="Stepanauskas R."/>
            <person name="D'Angelo T."/>
        </authorList>
    </citation>
    <scope>NUCLEOTIDE SEQUENCE [LARGE SCALE GENOMIC DNA]</scope>
    <source>
        <strain evidence="5">SAG AM-311-K15</strain>
    </source>
</reference>
<feature type="domain" description="Flavin reductase like" evidence="4">
    <location>
        <begin position="10"/>
        <end position="150"/>
    </location>
</feature>
<protein>
    <submittedName>
        <fullName evidence="5">Flavin reductase family protein</fullName>
        <ecNumber evidence="5">1.5.1.-</ecNumber>
    </submittedName>
</protein>
<keyword evidence="6" id="KW-1185">Reference proteome</keyword>
<keyword evidence="2" id="KW-0285">Flavoprotein</keyword>
<evidence type="ECO:0000256" key="3">
    <source>
        <dbReference type="ARBA" id="ARBA00038054"/>
    </source>
</evidence>
<dbReference type="GO" id="GO:0016491">
    <property type="term" value="F:oxidoreductase activity"/>
    <property type="evidence" value="ECO:0007669"/>
    <property type="project" value="UniProtKB-KW"/>
</dbReference>
<dbReference type="EC" id="1.5.1.-" evidence="5"/>
<dbReference type="InterPro" id="IPR052174">
    <property type="entry name" value="Flavoredoxin"/>
</dbReference>
<dbReference type="InterPro" id="IPR012349">
    <property type="entry name" value="Split_barrel_FMN-bd"/>
</dbReference>
<comment type="cofactor">
    <cofactor evidence="1">
        <name>FMN</name>
        <dbReference type="ChEBI" id="CHEBI:58210"/>
    </cofactor>
</comment>
<sequence length="174" mass="19619">MKQEFSENLLSPLPVVLVGALVDNHPNYLVIGYIAPFDFGKYIFFSLYKKRYTRSGIHQNKTFSVNIPSESLLAETRICGSKSGREVDKGALFDNFYGELKTAPMIRQCALNMECEVSEILDYDPNEGIIGKVIKSYADPECLTDGKLDMRKAHPILFAIGGDYNFYRLGDRIS</sequence>
<dbReference type="Gene3D" id="2.30.110.10">
    <property type="entry name" value="Electron Transport, Fmn-binding Protein, Chain A"/>
    <property type="match status" value="1"/>
</dbReference>
<dbReference type="Proteomes" id="UP001594351">
    <property type="component" value="Unassembled WGS sequence"/>
</dbReference>
<gene>
    <name evidence="5" type="ORF">ACFL27_00575</name>
</gene>
<keyword evidence="5" id="KW-0560">Oxidoreductase</keyword>
<evidence type="ECO:0000313" key="6">
    <source>
        <dbReference type="Proteomes" id="UP001594351"/>
    </source>
</evidence>
<proteinExistence type="inferred from homology"/>
<dbReference type="EMBL" id="JBHPBY010000003">
    <property type="protein sequence ID" value="MFC1848674.1"/>
    <property type="molecule type" value="Genomic_DNA"/>
</dbReference>
<organism evidence="5 6">
    <name type="scientific">candidate division CSSED10-310 bacterium</name>
    <dbReference type="NCBI Taxonomy" id="2855610"/>
    <lineage>
        <taxon>Bacteria</taxon>
        <taxon>Bacteria division CSSED10-310</taxon>
    </lineage>
</organism>
<evidence type="ECO:0000256" key="1">
    <source>
        <dbReference type="ARBA" id="ARBA00001917"/>
    </source>
</evidence>
<name>A0ABV6YR41_UNCC1</name>
<comment type="caution">
    <text evidence="5">The sequence shown here is derived from an EMBL/GenBank/DDBJ whole genome shotgun (WGS) entry which is preliminary data.</text>
</comment>
<dbReference type="Pfam" id="PF01613">
    <property type="entry name" value="Flavin_Reduct"/>
    <property type="match status" value="1"/>
</dbReference>
<dbReference type="SMART" id="SM00903">
    <property type="entry name" value="Flavin_Reduct"/>
    <property type="match status" value="1"/>
</dbReference>
<evidence type="ECO:0000256" key="2">
    <source>
        <dbReference type="ARBA" id="ARBA00022630"/>
    </source>
</evidence>